<dbReference type="EMBL" id="JANJYJ010000006">
    <property type="protein sequence ID" value="KAK3204962.1"/>
    <property type="molecule type" value="Genomic_DNA"/>
</dbReference>
<feature type="domain" description="RNase H type-1" evidence="2">
    <location>
        <begin position="455"/>
        <end position="588"/>
    </location>
</feature>
<dbReference type="PROSITE" id="PS50879">
    <property type="entry name" value="RNASE_H_1"/>
    <property type="match status" value="1"/>
</dbReference>
<dbReference type="CDD" id="cd01650">
    <property type="entry name" value="RT_nLTR_like"/>
    <property type="match status" value="1"/>
</dbReference>
<organism evidence="3 4">
    <name type="scientific">Dipteronia sinensis</name>
    <dbReference type="NCBI Taxonomy" id="43782"/>
    <lineage>
        <taxon>Eukaryota</taxon>
        <taxon>Viridiplantae</taxon>
        <taxon>Streptophyta</taxon>
        <taxon>Embryophyta</taxon>
        <taxon>Tracheophyta</taxon>
        <taxon>Spermatophyta</taxon>
        <taxon>Magnoliopsida</taxon>
        <taxon>eudicotyledons</taxon>
        <taxon>Gunneridae</taxon>
        <taxon>Pentapetalae</taxon>
        <taxon>rosids</taxon>
        <taxon>malvids</taxon>
        <taxon>Sapindales</taxon>
        <taxon>Sapindaceae</taxon>
        <taxon>Hippocastanoideae</taxon>
        <taxon>Acereae</taxon>
        <taxon>Dipteronia</taxon>
    </lineage>
</organism>
<dbReference type="InterPro" id="IPR044730">
    <property type="entry name" value="RNase_H-like_dom_plant"/>
</dbReference>
<gene>
    <name evidence="3" type="ORF">Dsin_019008</name>
</gene>
<dbReference type="Pfam" id="PF00078">
    <property type="entry name" value="RVT_1"/>
    <property type="match status" value="1"/>
</dbReference>
<reference evidence="3" key="1">
    <citation type="journal article" date="2023" name="Plant J.">
        <title>Genome sequences and population genomics provide insights into the demographic history, inbreeding, and mutation load of two 'living fossil' tree species of Dipteronia.</title>
        <authorList>
            <person name="Feng Y."/>
            <person name="Comes H.P."/>
            <person name="Chen J."/>
            <person name="Zhu S."/>
            <person name="Lu R."/>
            <person name="Zhang X."/>
            <person name="Li P."/>
            <person name="Qiu J."/>
            <person name="Olsen K.M."/>
            <person name="Qiu Y."/>
        </authorList>
    </citation>
    <scope>NUCLEOTIDE SEQUENCE</scope>
    <source>
        <strain evidence="3">NBL</strain>
    </source>
</reference>
<dbReference type="AlphaFoldDB" id="A0AAE0A6D0"/>
<accession>A0AAE0A6D0</accession>
<evidence type="ECO:0000259" key="2">
    <source>
        <dbReference type="PROSITE" id="PS50879"/>
    </source>
</evidence>
<evidence type="ECO:0000259" key="1">
    <source>
        <dbReference type="PROSITE" id="PS50878"/>
    </source>
</evidence>
<feature type="domain" description="Reverse transcriptase" evidence="1">
    <location>
        <begin position="1"/>
        <end position="223"/>
    </location>
</feature>
<keyword evidence="4" id="KW-1185">Reference proteome</keyword>
<protein>
    <recommendedName>
        <fullName evidence="5">Reverse transcriptase domain-containing protein</fullName>
    </recommendedName>
</protein>
<dbReference type="InterPro" id="IPR002156">
    <property type="entry name" value="RNaseH_domain"/>
</dbReference>
<dbReference type="InterPro" id="IPR036397">
    <property type="entry name" value="RNaseH_sf"/>
</dbReference>
<dbReference type="GO" id="GO:0003676">
    <property type="term" value="F:nucleic acid binding"/>
    <property type="evidence" value="ECO:0007669"/>
    <property type="project" value="InterPro"/>
</dbReference>
<dbReference type="PANTHER" id="PTHR33116:SF75">
    <property type="entry name" value="RIBONUCLEASE H PROTEIN"/>
    <property type="match status" value="1"/>
</dbReference>
<dbReference type="Proteomes" id="UP001281410">
    <property type="component" value="Unassembled WGS sequence"/>
</dbReference>
<name>A0AAE0A6D0_9ROSI</name>
<dbReference type="InterPro" id="IPR043502">
    <property type="entry name" value="DNA/RNA_pol_sf"/>
</dbReference>
<dbReference type="InterPro" id="IPR012337">
    <property type="entry name" value="RNaseH-like_sf"/>
</dbReference>
<dbReference type="Gene3D" id="3.30.420.10">
    <property type="entry name" value="Ribonuclease H-like superfamily/Ribonuclease H"/>
    <property type="match status" value="1"/>
</dbReference>
<dbReference type="PANTHER" id="PTHR33116">
    <property type="entry name" value="REVERSE TRANSCRIPTASE ZINC-BINDING DOMAIN-CONTAINING PROTEIN-RELATED-RELATED"/>
    <property type="match status" value="1"/>
</dbReference>
<comment type="caution">
    <text evidence="3">The sequence shown here is derived from an EMBL/GenBank/DDBJ whole genome shotgun (WGS) entry which is preliminary data.</text>
</comment>
<dbReference type="PROSITE" id="PS50878">
    <property type="entry name" value="RT_POL"/>
    <property type="match status" value="1"/>
</dbReference>
<dbReference type="Pfam" id="PF13456">
    <property type="entry name" value="RVT_3"/>
    <property type="match status" value="1"/>
</dbReference>
<sequence length="598" mass="67171">MTTVIGESQMAFVQGRQITDSFVIAEEIINKWKWETIGGLVVKIDFQKAYDSVDHVFLDSMLEGMGFGTKWRKWILDSISTPLLLVLVNGSPKNQFGMERGLRQGDPLSPFLFNIVSEGLNCILLKGAELELIKGEVFGGRDVHITHLQFADDTILFIKPEMEYVMNIKRILRCFELASGLKVNFHKSGVARVGYKVQMNSLWATALKCKAVSLPISYLGFPIGARPCSKNSSGGSSKNRKVAPEFFMGGWWRKRKINALKWDEVCRSKNKGGLGIGKVAVKNKGMLAKWVWRFSNEGKALWKRVIVATYGLDSGSLYWNWKGTHHPSFFTKAIASLYKENSRAVWVLKQGTKVIIGDGARASFWKDISIESTDLQESFPQYLCVGHFKRGGGVFTVSSFCREMEEQVANTDNFVKFIWQGSKEPITSILLNMPELCKEAKRRRKSGVQEWILPISEGLKFNVDGSSRGNPDPARIGGVLRDSRGKVLCLFSLFLGFYDSNLMELLAIKKTCSLCAMNSALEGRRIEIVSDSMVAVFWINDEVIGCIQHANKVYDCRELMRNHGGLKLSFSSRKSNSLADLLTKKGSRKEGDMVHWSL</sequence>
<dbReference type="CDD" id="cd06222">
    <property type="entry name" value="RNase_H_like"/>
    <property type="match status" value="1"/>
</dbReference>
<dbReference type="SUPFAM" id="SSF53098">
    <property type="entry name" value="Ribonuclease H-like"/>
    <property type="match status" value="1"/>
</dbReference>
<dbReference type="SUPFAM" id="SSF56672">
    <property type="entry name" value="DNA/RNA polymerases"/>
    <property type="match status" value="1"/>
</dbReference>
<evidence type="ECO:0000313" key="3">
    <source>
        <dbReference type="EMBL" id="KAK3204962.1"/>
    </source>
</evidence>
<evidence type="ECO:0000313" key="4">
    <source>
        <dbReference type="Proteomes" id="UP001281410"/>
    </source>
</evidence>
<proteinExistence type="predicted"/>
<dbReference type="GO" id="GO:0004523">
    <property type="term" value="F:RNA-DNA hybrid ribonuclease activity"/>
    <property type="evidence" value="ECO:0007669"/>
    <property type="project" value="InterPro"/>
</dbReference>
<evidence type="ECO:0008006" key="5">
    <source>
        <dbReference type="Google" id="ProtNLM"/>
    </source>
</evidence>
<dbReference type="InterPro" id="IPR000477">
    <property type="entry name" value="RT_dom"/>
</dbReference>